<comment type="caution">
    <text evidence="3">The sequence shown here is derived from an EMBL/GenBank/DDBJ whole genome shotgun (WGS) entry which is preliminary data.</text>
</comment>
<dbReference type="PANTHER" id="PTHR15739:SF5">
    <property type="entry name" value="LD23158P"/>
    <property type="match status" value="1"/>
</dbReference>
<dbReference type="Pfam" id="PF12937">
    <property type="entry name" value="F-box-like"/>
    <property type="match status" value="1"/>
</dbReference>
<evidence type="ECO:0000313" key="4">
    <source>
        <dbReference type="Proteomes" id="UP000299102"/>
    </source>
</evidence>
<dbReference type="OrthoDB" id="61560at2759"/>
<protein>
    <recommendedName>
        <fullName evidence="2">F-box domain-containing protein</fullName>
    </recommendedName>
</protein>
<dbReference type="InterPro" id="IPR052283">
    <property type="entry name" value="GenomicStab_NeuMorph_Reg"/>
</dbReference>
<reference evidence="3 4" key="1">
    <citation type="journal article" date="2019" name="Commun. Biol.">
        <title>The bagworm genome reveals a unique fibroin gene that provides high tensile strength.</title>
        <authorList>
            <person name="Kono N."/>
            <person name="Nakamura H."/>
            <person name="Ohtoshi R."/>
            <person name="Tomita M."/>
            <person name="Numata K."/>
            <person name="Arakawa K."/>
        </authorList>
    </citation>
    <scope>NUCLEOTIDE SEQUENCE [LARGE SCALE GENOMIC DNA]</scope>
</reference>
<feature type="region of interest" description="Disordered" evidence="1">
    <location>
        <begin position="27"/>
        <end position="51"/>
    </location>
</feature>
<dbReference type="EMBL" id="BGZK01000633">
    <property type="protein sequence ID" value="GBP53763.1"/>
    <property type="molecule type" value="Genomic_DNA"/>
</dbReference>
<dbReference type="PANTHER" id="PTHR15739">
    <property type="entry name" value="ZINC FINGER PROTEIN"/>
    <property type="match status" value="1"/>
</dbReference>
<dbReference type="InterPro" id="IPR032675">
    <property type="entry name" value="LRR_dom_sf"/>
</dbReference>
<dbReference type="Gene3D" id="1.20.1280.50">
    <property type="match status" value="1"/>
</dbReference>
<name>A0A4C1WS25_EUMVA</name>
<accession>A0A4C1WS25</accession>
<dbReference type="Gene3D" id="3.80.10.10">
    <property type="entry name" value="Ribonuclease Inhibitor"/>
    <property type="match status" value="1"/>
</dbReference>
<keyword evidence="4" id="KW-1185">Reference proteome</keyword>
<dbReference type="AlphaFoldDB" id="A0A4C1WS25"/>
<dbReference type="Proteomes" id="UP000299102">
    <property type="component" value="Unassembled WGS sequence"/>
</dbReference>
<dbReference type="SUPFAM" id="SSF81383">
    <property type="entry name" value="F-box domain"/>
    <property type="match status" value="1"/>
</dbReference>
<evidence type="ECO:0000259" key="2">
    <source>
        <dbReference type="Pfam" id="PF12937"/>
    </source>
</evidence>
<evidence type="ECO:0000313" key="3">
    <source>
        <dbReference type="EMBL" id="GBP53763.1"/>
    </source>
</evidence>
<feature type="region of interest" description="Disordered" evidence="1">
    <location>
        <begin position="173"/>
        <end position="224"/>
    </location>
</feature>
<dbReference type="STRING" id="151549.A0A4C1WS25"/>
<feature type="compositionally biased region" description="Low complexity" evidence="1">
    <location>
        <begin position="198"/>
        <end position="211"/>
    </location>
</feature>
<dbReference type="InterPro" id="IPR036047">
    <property type="entry name" value="F-box-like_dom_sf"/>
</dbReference>
<feature type="compositionally biased region" description="Pro residues" evidence="1">
    <location>
        <begin position="141"/>
        <end position="155"/>
    </location>
</feature>
<organism evidence="3 4">
    <name type="scientific">Eumeta variegata</name>
    <name type="common">Bagworm moth</name>
    <name type="synonym">Eumeta japonica</name>
    <dbReference type="NCBI Taxonomy" id="151549"/>
    <lineage>
        <taxon>Eukaryota</taxon>
        <taxon>Metazoa</taxon>
        <taxon>Ecdysozoa</taxon>
        <taxon>Arthropoda</taxon>
        <taxon>Hexapoda</taxon>
        <taxon>Insecta</taxon>
        <taxon>Pterygota</taxon>
        <taxon>Neoptera</taxon>
        <taxon>Endopterygota</taxon>
        <taxon>Lepidoptera</taxon>
        <taxon>Glossata</taxon>
        <taxon>Ditrysia</taxon>
        <taxon>Tineoidea</taxon>
        <taxon>Psychidae</taxon>
        <taxon>Oiketicinae</taxon>
        <taxon>Eumeta</taxon>
    </lineage>
</organism>
<gene>
    <name evidence="3" type="ORF">EVAR_84246_1</name>
</gene>
<feature type="domain" description="F-box" evidence="2">
    <location>
        <begin position="239"/>
        <end position="277"/>
    </location>
</feature>
<evidence type="ECO:0000256" key="1">
    <source>
        <dbReference type="SAM" id="MobiDB-lite"/>
    </source>
</evidence>
<dbReference type="SUPFAM" id="SSF52047">
    <property type="entry name" value="RNI-like"/>
    <property type="match status" value="1"/>
</dbReference>
<proteinExistence type="predicted"/>
<sequence>MDIIETRDVTWRILLCSQNCGGAAAGAPSLSPPPLVHKSGASAPPPPPHEHQARRVLLRMKGVSVPVTRTPCITRCPAIAYSPHSPFITQLSLRQSTLPSIRYPIPTQETDNALQVSEGGGSGERVWAVTRGPRPGQRAAPVPPPPPATSVPTPPVQSVALLSGRRFIVVQRSVAAPTPTPPRASLEERRRGAGAGGPAPTANGAASPPAGAKRRGRPRLDDGDHFTSFYETSKRRGYDVAVQILQYVGMRELAQCARVSRLWRQLASAPALWRHVRMKNSQVNNWAGLCAALRRHGTRRLDLRKMLLPANDADFWRQFAHHIASVDTLERLVGALRRPRARPFARRPPGFRTNEVFTLHRIELCRCPSAAVEAVCRGIPGLRALSATAVRDARLDPTSLGGLTELRELRLKSMAGLTLTSDLWPLVRLQHLQHLSLTSIKELGACACEVVGELAGLLSLELGECTFGAEFGGTLARLRRLQRLRLERGTADGAAPALLRTLARMPDLRQLELVNFDVKFMIWKRPSSQTPKKLKASRAAGNIMGSLRVRKGVVKREYLYRGATDTGSLYTEQIKKTVLRNSKKTARQTGKNCFVSSSLVLGSQVGFDEALAECRNVQRLLIIPTYVSQSATTNKQVLSGVLRLRDSLTHLMWGVTIELLRVTELFIDQCEQGVDRRRADVGECIPVLKPVPGYRLGEEARAAGAGPPQVEILPLSALQRLLSAQLPGTRLKLLRIPFHATWRQSLADFQ</sequence>
<feature type="region of interest" description="Disordered" evidence="1">
    <location>
        <begin position="113"/>
        <end position="155"/>
    </location>
</feature>
<dbReference type="InterPro" id="IPR001810">
    <property type="entry name" value="F-box_dom"/>
</dbReference>